<feature type="signal peptide" evidence="1">
    <location>
        <begin position="1"/>
        <end position="20"/>
    </location>
</feature>
<dbReference type="Proteomes" id="UP000887228">
    <property type="component" value="Unassembled WGS sequence"/>
</dbReference>
<evidence type="ECO:0000313" key="2">
    <source>
        <dbReference type="EMBL" id="GIZ89111.1"/>
    </source>
</evidence>
<dbReference type="Proteomes" id="UP000887212">
    <property type="component" value="Unassembled WGS sequence"/>
</dbReference>
<dbReference type="EMBL" id="BPMT01000009">
    <property type="protein sequence ID" value="GIZ93639.1"/>
    <property type="molecule type" value="Genomic_DNA"/>
</dbReference>
<comment type="caution">
    <text evidence="2">The sequence shown here is derived from an EMBL/GenBank/DDBJ whole genome shotgun (WGS) entry which is preliminary data.</text>
</comment>
<evidence type="ECO:0000256" key="1">
    <source>
        <dbReference type="SAM" id="SignalP"/>
    </source>
</evidence>
<evidence type="ECO:0000313" key="5">
    <source>
        <dbReference type="Proteomes" id="UP000887228"/>
    </source>
</evidence>
<dbReference type="EMBL" id="BPMS01000009">
    <property type="protein sequence ID" value="GIZ89111.1"/>
    <property type="molecule type" value="Genomic_DNA"/>
</dbReference>
<proteinExistence type="predicted"/>
<dbReference type="Gene3D" id="3.40.190.10">
    <property type="entry name" value="Periplasmic binding protein-like II"/>
    <property type="match status" value="2"/>
</dbReference>
<dbReference type="AlphaFoldDB" id="A0AA37CGW2"/>
<organism evidence="2 4">
    <name type="scientific">Aquipseudomonas alcaligenes</name>
    <name type="common">Pseudomonas alcaligenes</name>
    <dbReference type="NCBI Taxonomy" id="43263"/>
    <lineage>
        <taxon>Bacteria</taxon>
        <taxon>Pseudomonadati</taxon>
        <taxon>Pseudomonadota</taxon>
        <taxon>Gammaproteobacteria</taxon>
        <taxon>Pseudomonadales</taxon>
        <taxon>Pseudomonadaceae</taxon>
        <taxon>Aquipseudomonas</taxon>
    </lineage>
</organism>
<dbReference type="RefSeq" id="WP_203792160.1">
    <property type="nucleotide sequence ID" value="NZ_AP024354.1"/>
</dbReference>
<dbReference type="SUPFAM" id="SSF53850">
    <property type="entry name" value="Periplasmic binding protein-like II"/>
    <property type="match status" value="1"/>
</dbReference>
<evidence type="ECO:0000313" key="4">
    <source>
        <dbReference type="Proteomes" id="UP000887212"/>
    </source>
</evidence>
<protein>
    <recommendedName>
        <fullName evidence="6">Solute-binding protein family 3/N-terminal domain-containing protein</fullName>
    </recommendedName>
</protein>
<reference evidence="2 5" key="1">
    <citation type="submission" date="2021-07" db="EMBL/GenBank/DDBJ databases">
        <title>Whole genome sequencing of carbapenem-resistant Pseudomonas spp. isolated in Japan.</title>
        <authorList>
            <person name="Suzuki M."/>
            <person name="Maehana S."/>
            <person name="Kitasato H."/>
        </authorList>
    </citation>
    <scope>NUCLEOTIDE SEQUENCE</scope>
    <source>
        <strain evidence="2">KAM435</strain>
        <strain evidence="3 5">KAM436</strain>
    </source>
</reference>
<evidence type="ECO:0008006" key="6">
    <source>
        <dbReference type="Google" id="ProtNLM"/>
    </source>
</evidence>
<keyword evidence="1" id="KW-0732">Signal</keyword>
<feature type="chain" id="PRO_5041353649" description="Solute-binding protein family 3/N-terminal domain-containing protein" evidence="1">
    <location>
        <begin position="21"/>
        <end position="287"/>
    </location>
</feature>
<evidence type="ECO:0000313" key="3">
    <source>
        <dbReference type="EMBL" id="GIZ93639.1"/>
    </source>
</evidence>
<gene>
    <name evidence="2" type="ORF">KAM435_24380</name>
    <name evidence="3" type="ORF">KAM436_26070</name>
</gene>
<accession>A0AA37CGW2</accession>
<sequence>MSRLAALLALLALVCALPLAAEPLTYPRHSSGADPEAYVVELLRQALARSGGDYQLQPSPRPMPQSRAEQSLEQNDGAVQLMWSMTTRAREDVLLPIRIPLYKGLIGWRVPLVRREDKDWLAQVRSLDDLRPMRFGQRADWPDTRILRDNGLQVITSQSYDSLFRMLGAGRFDLFPRELVVAWNEQAQAARDGLALEVDEHIVLHYPTAFYFFTSRARADLAGTIEHGLEAMIADGSFEALFQQHHGATLARARLDTRRVIELENLDLPAQTPFRRPELWYRPNAPR</sequence>
<name>A0AA37CGW2_AQUAC</name>